<protein>
    <submittedName>
        <fullName evidence="3">Uncharacterized protein</fullName>
    </submittedName>
</protein>
<evidence type="ECO:0000256" key="2">
    <source>
        <dbReference type="SAM" id="Phobius"/>
    </source>
</evidence>
<evidence type="ECO:0000313" key="3">
    <source>
        <dbReference type="EMBL" id="ADB73496.1"/>
    </source>
</evidence>
<gene>
    <name evidence="3" type="ordered locus">Gobs_0726</name>
</gene>
<accession>D2S874</accession>
<feature type="transmembrane region" description="Helical" evidence="2">
    <location>
        <begin position="105"/>
        <end position="126"/>
    </location>
</feature>
<dbReference type="EMBL" id="CP001867">
    <property type="protein sequence ID" value="ADB73496.1"/>
    <property type="molecule type" value="Genomic_DNA"/>
</dbReference>
<dbReference type="Proteomes" id="UP000001382">
    <property type="component" value="Chromosome"/>
</dbReference>
<name>D2S874_GEOOG</name>
<evidence type="ECO:0000313" key="4">
    <source>
        <dbReference type="Proteomes" id="UP000001382"/>
    </source>
</evidence>
<keyword evidence="2" id="KW-0812">Transmembrane</keyword>
<keyword evidence="4" id="KW-1185">Reference proteome</keyword>
<dbReference type="AlphaFoldDB" id="D2S874"/>
<proteinExistence type="predicted"/>
<dbReference type="KEGG" id="gob:Gobs_0726"/>
<sequence length="379" mass="38865">MPSLGWLTRLVIPARAIRAASASKTASDESPASTPAASTPAASAPTPPGIDPSADLEQLREGLQGIRDNLKGYAAGLGAVATVVFAGVSFATIDALFPVRRDASGYWLAGFAIALALLGVGGLVWLTSAFFTAQRRIVFAPSAVSFPHDRPHARDNVPNGLRKKKELPSVKAILEEHAAEEGMPSALTLELRALRLARVARRLALVEGETAQDEGLVKKAAALAGQEADRLNTVLATADLRASLTVLEIRARRVFGRVTKLTLAATVTGVIGVVVLANYAQGERELIALRDACVKAETAGATNACDVVGGENDASDSSPSPDTDLMNRLTTCAEEANTQLNAAAGAGGPAVPAALRDQAIATCAGMPAPAAATAAAGSP</sequence>
<feature type="region of interest" description="Disordered" evidence="1">
    <location>
        <begin position="22"/>
        <end position="53"/>
    </location>
</feature>
<feature type="compositionally biased region" description="Low complexity" evidence="1">
    <location>
        <begin position="22"/>
        <end position="44"/>
    </location>
</feature>
<reference evidence="3 4" key="1">
    <citation type="journal article" date="2010" name="Stand. Genomic Sci.">
        <title>Complete genome sequence of Geodermatophilus obscurus type strain (G-20).</title>
        <authorList>
            <person name="Ivanova N."/>
            <person name="Sikorski J."/>
            <person name="Jando M."/>
            <person name="Munk C."/>
            <person name="Lapidus A."/>
            <person name="Glavina Del Rio T."/>
            <person name="Copeland A."/>
            <person name="Tice H."/>
            <person name="Cheng J.-F."/>
            <person name="Lucas S."/>
            <person name="Chen F."/>
            <person name="Nolan M."/>
            <person name="Bruce D."/>
            <person name="Goodwin L."/>
            <person name="Pitluck S."/>
            <person name="Mavromatis K."/>
            <person name="Mikhailova N."/>
            <person name="Pati A."/>
            <person name="Chen A."/>
            <person name="Palaniappan K."/>
            <person name="Land M."/>
            <person name="Hauser L."/>
            <person name="Chang Y.-J."/>
            <person name="Jeffries C.D."/>
            <person name="Meincke L."/>
            <person name="Brettin T."/>
            <person name="Detter J.C."/>
            <person name="Detter J.C."/>
            <person name="Rohde M."/>
            <person name="Goeker M."/>
            <person name="Bristow J."/>
            <person name="Eisen J.A."/>
            <person name="Markowitz V."/>
            <person name="Hugenholtz P."/>
            <person name="Kyrpides N.C."/>
            <person name="Klenk H.-P."/>
        </authorList>
    </citation>
    <scope>NUCLEOTIDE SEQUENCE [LARGE SCALE GENOMIC DNA]</scope>
    <source>
        <strain evidence="4">ATCC 25078 / DSM 43160 / JCM 3152 / KCC A-0152 / KCTC 9177 / NBRC 13315 / NRRL B-3577 / G-20</strain>
    </source>
</reference>
<keyword evidence="2" id="KW-0472">Membrane</keyword>
<evidence type="ECO:0000256" key="1">
    <source>
        <dbReference type="SAM" id="MobiDB-lite"/>
    </source>
</evidence>
<organism evidence="3 4">
    <name type="scientific">Geodermatophilus obscurus (strain ATCC 25078 / DSM 43160 / JCM 3152 / CCUG 61914 / KCC A-0152 / KCTC 9177 / NBRC 13315 / NRRL B-3577 / G-20)</name>
    <dbReference type="NCBI Taxonomy" id="526225"/>
    <lineage>
        <taxon>Bacteria</taxon>
        <taxon>Bacillati</taxon>
        <taxon>Actinomycetota</taxon>
        <taxon>Actinomycetes</taxon>
        <taxon>Geodermatophilales</taxon>
        <taxon>Geodermatophilaceae</taxon>
        <taxon>Geodermatophilus</taxon>
    </lineage>
</organism>
<keyword evidence="2" id="KW-1133">Transmembrane helix</keyword>
<feature type="transmembrane region" description="Helical" evidence="2">
    <location>
        <begin position="261"/>
        <end position="280"/>
    </location>
</feature>
<dbReference type="HOGENOM" id="CLU_729119_0_0_11"/>
<reference evidence="4" key="2">
    <citation type="submission" date="2010-01" db="EMBL/GenBank/DDBJ databases">
        <title>The complete genome of Geodermatophilus obscurus DSM 43160.</title>
        <authorList>
            <consortium name="US DOE Joint Genome Institute (JGI-PGF)"/>
            <person name="Lucas S."/>
            <person name="Copeland A."/>
            <person name="Lapidus A."/>
            <person name="Glavina del Rio T."/>
            <person name="Dalin E."/>
            <person name="Tice H."/>
            <person name="Bruce D."/>
            <person name="Goodwin L."/>
            <person name="Pitluck S."/>
            <person name="Kyrpides N."/>
            <person name="Mavromatis K."/>
            <person name="Ivanova N."/>
            <person name="Munk A.C."/>
            <person name="Brettin T."/>
            <person name="Detter J.C."/>
            <person name="Han C."/>
            <person name="Larimer F."/>
            <person name="Land M."/>
            <person name="Hauser L."/>
            <person name="Markowitz V."/>
            <person name="Cheng J.-F."/>
            <person name="Hugenholtz P."/>
            <person name="Woyke T."/>
            <person name="Wu D."/>
            <person name="Jando M."/>
            <person name="Schneider S."/>
            <person name="Klenk H.-P."/>
            <person name="Eisen J.A."/>
        </authorList>
    </citation>
    <scope>NUCLEOTIDE SEQUENCE [LARGE SCALE GENOMIC DNA]</scope>
    <source>
        <strain evidence="4">ATCC 25078 / DSM 43160 / JCM 3152 / KCC A-0152 / KCTC 9177 / NBRC 13315 / NRRL B-3577 / G-20</strain>
    </source>
</reference>
<feature type="transmembrane region" description="Helical" evidence="2">
    <location>
        <begin position="73"/>
        <end position="93"/>
    </location>
</feature>